<keyword evidence="2" id="KW-0677">Repeat</keyword>
<evidence type="ECO:0000313" key="6">
    <source>
        <dbReference type="Proteomes" id="UP000277204"/>
    </source>
</evidence>
<dbReference type="PANTHER" id="PTHR12447:SF31">
    <property type="entry name" value="LD31969P"/>
    <property type="match status" value="1"/>
</dbReference>
<dbReference type="AlphaFoldDB" id="A0A183N0I8"/>
<dbReference type="GO" id="GO:0005737">
    <property type="term" value="C:cytoplasm"/>
    <property type="evidence" value="ECO:0007669"/>
    <property type="project" value="TreeGrafter"/>
</dbReference>
<proteinExistence type="predicted"/>
<keyword evidence="3" id="KW-0472">Membrane</keyword>
<evidence type="ECO:0000313" key="5">
    <source>
        <dbReference type="EMBL" id="VDP40870.1"/>
    </source>
</evidence>
<dbReference type="InterPro" id="IPR021832">
    <property type="entry name" value="ANKRD13"/>
</dbReference>
<gene>
    <name evidence="5" type="ORF">SMRZ_LOCUS21813</name>
</gene>
<comment type="subcellular location">
    <subcellularLocation>
        <location evidence="1">Endomembrane system</location>
    </subcellularLocation>
</comment>
<dbReference type="Pfam" id="PF11904">
    <property type="entry name" value="ANKRD13_C"/>
    <property type="match status" value="1"/>
</dbReference>
<evidence type="ECO:0000256" key="1">
    <source>
        <dbReference type="ARBA" id="ARBA00004308"/>
    </source>
</evidence>
<evidence type="ECO:0000256" key="3">
    <source>
        <dbReference type="ARBA" id="ARBA00023136"/>
    </source>
</evidence>
<organism evidence="5 6">
    <name type="scientific">Schistosoma margrebowiei</name>
    <dbReference type="NCBI Taxonomy" id="48269"/>
    <lineage>
        <taxon>Eukaryota</taxon>
        <taxon>Metazoa</taxon>
        <taxon>Spiralia</taxon>
        <taxon>Lophotrochozoa</taxon>
        <taxon>Platyhelminthes</taxon>
        <taxon>Trematoda</taxon>
        <taxon>Digenea</taxon>
        <taxon>Strigeidida</taxon>
        <taxon>Schistosomatoidea</taxon>
        <taxon>Schistosomatidae</taxon>
        <taxon>Schistosoma</taxon>
    </lineage>
</organism>
<keyword evidence="6" id="KW-1185">Reference proteome</keyword>
<evidence type="ECO:0000256" key="2">
    <source>
        <dbReference type="ARBA" id="ARBA00022737"/>
    </source>
</evidence>
<dbReference type="GO" id="GO:0012505">
    <property type="term" value="C:endomembrane system"/>
    <property type="evidence" value="ECO:0007669"/>
    <property type="project" value="UniProtKB-SubCell"/>
</dbReference>
<dbReference type="PANTHER" id="PTHR12447">
    <property type="entry name" value="ANKYRIN REPEAT DOMAIN-CONTAINING PROTEIN 13"/>
    <property type="match status" value="1"/>
</dbReference>
<dbReference type="Proteomes" id="UP000277204">
    <property type="component" value="Unassembled WGS sequence"/>
</dbReference>
<reference evidence="5 6" key="1">
    <citation type="submission" date="2018-11" db="EMBL/GenBank/DDBJ databases">
        <authorList>
            <consortium name="Pathogen Informatics"/>
        </authorList>
    </citation>
    <scope>NUCLEOTIDE SEQUENCE [LARGE SCALE GENOMIC DNA]</scope>
    <source>
        <strain evidence="5 6">Zambia</strain>
    </source>
</reference>
<dbReference type="STRING" id="48269.A0A183N0I8"/>
<dbReference type="InterPro" id="IPR055285">
    <property type="entry name" value="ANKRD13_C"/>
</dbReference>
<sequence length="249" mass="28221">MSYKLKHCIRRPLNFPVHTDALNRRSNLRKTDNMLMNRRLDLKTAQEAIATGDPELVKLILVHRDAQIVRHQAVIVADLLQKLRETPDFYIEMKWEFTSWLPLVSRMCPSDVCRVWKCGSNVRIDTNLLGFNGSASWVRGHLSYMFRAGEISVHIQENVMLLLPAYLESGAYMDEVNHTDRTIYRHNVNLLSRSDGMDSTPGAGSGAGAAATAAAQLFVREPSESTIANKLTQPIFVTYLDTDKIEFEK</sequence>
<feature type="domain" description="Ankyrin repeat" evidence="4">
    <location>
        <begin position="123"/>
        <end position="249"/>
    </location>
</feature>
<protein>
    <recommendedName>
        <fullName evidence="4">Ankyrin repeat domain-containing protein</fullName>
    </recommendedName>
</protein>
<accession>A0A183N0I8</accession>
<dbReference type="EMBL" id="UZAI01018873">
    <property type="protein sequence ID" value="VDP40870.1"/>
    <property type="molecule type" value="Genomic_DNA"/>
</dbReference>
<name>A0A183N0I8_9TREM</name>
<evidence type="ECO:0000259" key="4">
    <source>
        <dbReference type="Pfam" id="PF11904"/>
    </source>
</evidence>